<feature type="region of interest" description="Disordered" evidence="1">
    <location>
        <begin position="71"/>
        <end position="109"/>
    </location>
</feature>
<evidence type="ECO:0000313" key="4">
    <source>
        <dbReference type="Proteomes" id="UP000001449"/>
    </source>
</evidence>
<reference evidence="3 4" key="2">
    <citation type="journal article" date="2008" name="Nature">
        <title>The Phaeodactylum genome reveals the evolutionary history of diatom genomes.</title>
        <authorList>
            <person name="Bowler C."/>
            <person name="Allen A.E."/>
            <person name="Badger J.H."/>
            <person name="Grimwood J."/>
            <person name="Jabbari K."/>
            <person name="Kuo A."/>
            <person name="Maheswari U."/>
            <person name="Martens C."/>
            <person name="Maumus F."/>
            <person name="Otillar R.P."/>
            <person name="Rayko E."/>
            <person name="Salamov A."/>
            <person name="Vandepoele K."/>
            <person name="Beszteri B."/>
            <person name="Gruber A."/>
            <person name="Heijde M."/>
            <person name="Katinka M."/>
            <person name="Mock T."/>
            <person name="Valentin K."/>
            <person name="Verret F."/>
            <person name="Berges J.A."/>
            <person name="Brownlee C."/>
            <person name="Cadoret J.P."/>
            <person name="Chiovitti A."/>
            <person name="Choi C.J."/>
            <person name="Coesel S."/>
            <person name="De Martino A."/>
            <person name="Detter J.C."/>
            <person name="Durkin C."/>
            <person name="Falciatore A."/>
            <person name="Fournet J."/>
            <person name="Haruta M."/>
            <person name="Huysman M.J."/>
            <person name="Jenkins B.D."/>
            <person name="Jiroutova K."/>
            <person name="Jorgensen R.E."/>
            <person name="Joubert Y."/>
            <person name="Kaplan A."/>
            <person name="Kroger N."/>
            <person name="Kroth P.G."/>
            <person name="La Roche J."/>
            <person name="Lindquist E."/>
            <person name="Lommer M."/>
            <person name="Martin-Jezequel V."/>
            <person name="Lopez P.J."/>
            <person name="Lucas S."/>
            <person name="Mangogna M."/>
            <person name="McGinnis K."/>
            <person name="Medlin L.K."/>
            <person name="Montsant A."/>
            <person name="Oudot-Le Secq M.P."/>
            <person name="Napoli C."/>
            <person name="Obornik M."/>
            <person name="Parker M.S."/>
            <person name="Petit J.L."/>
            <person name="Porcel B.M."/>
            <person name="Poulsen N."/>
            <person name="Robison M."/>
            <person name="Rychlewski L."/>
            <person name="Rynearson T.A."/>
            <person name="Schmutz J."/>
            <person name="Shapiro H."/>
            <person name="Siaut M."/>
            <person name="Stanley M."/>
            <person name="Sussman M.R."/>
            <person name="Taylor A.R."/>
            <person name="Vardi A."/>
            <person name="von Dassow P."/>
            <person name="Vyverman W."/>
            <person name="Willis A."/>
            <person name="Wyrwicz L.S."/>
            <person name="Rokhsar D.S."/>
            <person name="Weissenbach J."/>
            <person name="Armbrust E.V."/>
            <person name="Green B.R."/>
            <person name="Van de Peer Y."/>
            <person name="Grigoriev I.V."/>
        </authorList>
    </citation>
    <scope>NUCLEOTIDE SEQUENCE [LARGE SCALE GENOMIC DNA]</scope>
    <source>
        <strain evidence="3 4">CCMP1335</strain>
    </source>
</reference>
<keyword evidence="4" id="KW-1185">Reference proteome</keyword>
<protein>
    <recommendedName>
        <fullName evidence="5">PLAC8 family protein</fullName>
    </recommendedName>
</protein>
<dbReference type="PANTHER" id="PTHR15907">
    <property type="entry name" value="DUF614 FAMILY PROTEIN-RELATED"/>
    <property type="match status" value="1"/>
</dbReference>
<proteinExistence type="predicted"/>
<keyword evidence="2" id="KW-0812">Transmembrane</keyword>
<dbReference type="Proteomes" id="UP000001449">
    <property type="component" value="Chromosome 22"/>
</dbReference>
<feature type="compositionally biased region" description="Basic and acidic residues" evidence="1">
    <location>
        <begin position="76"/>
        <end position="109"/>
    </location>
</feature>
<dbReference type="EMBL" id="CM000653">
    <property type="protein sequence ID" value="EED87719.1"/>
    <property type="molecule type" value="Genomic_DNA"/>
</dbReference>
<sequence>MAHKHQHYHKHNKVSSEVIEVEAPANLSEGYTFYVDFNGRTFPVVVPKGGVLEGEVFDALVPPLEHMVAVTASTSTKHDAPLQREGRPKGNERYPSYEDSGEKYDSHEEVGNDYDNEEPEINVSPMPDMAPTPQSYPPTIITKTTVITEETMYSDGTISKKTTTMSLPPEHIATLTKESTNVPTNASSTVSKQNGGINGKSIAQSRPPQDVMKTNSVDPKKKVVYVDVPEREWRNGLFDCFEICCNGMFWQAWCCTYIALGQILQRMKLNCCGCTGDYRHTCMIWSITYLVAIILYAVIAGVTKGLGVGAYVLLALFAIVALTKVRYNMRKRFDIPANCCEGGGCLSDCCCIYFCTPCSLCQMMRHTHDENEYRYKCCSTTGLDEDAPEVEGELFV</sequence>
<feature type="region of interest" description="Disordered" evidence="1">
    <location>
        <begin position="179"/>
        <end position="214"/>
    </location>
</feature>
<dbReference type="HOGENOM" id="CLU_697366_0_0_1"/>
<organism evidence="3 4">
    <name type="scientific">Thalassiosira pseudonana</name>
    <name type="common">Marine diatom</name>
    <name type="synonym">Cyclotella nana</name>
    <dbReference type="NCBI Taxonomy" id="35128"/>
    <lineage>
        <taxon>Eukaryota</taxon>
        <taxon>Sar</taxon>
        <taxon>Stramenopiles</taxon>
        <taxon>Ochrophyta</taxon>
        <taxon>Bacillariophyta</taxon>
        <taxon>Coscinodiscophyceae</taxon>
        <taxon>Thalassiosirophycidae</taxon>
        <taxon>Thalassiosirales</taxon>
        <taxon>Thalassiosiraceae</taxon>
        <taxon>Thalassiosira</taxon>
    </lineage>
</organism>
<dbReference type="KEGG" id="tps:THAPSDRAFT_11926"/>
<evidence type="ECO:0000256" key="2">
    <source>
        <dbReference type="SAM" id="Phobius"/>
    </source>
</evidence>
<dbReference type="GeneID" id="7448238"/>
<name>B8CFZ0_THAPS</name>
<dbReference type="AlphaFoldDB" id="B8CFZ0"/>
<evidence type="ECO:0000313" key="3">
    <source>
        <dbReference type="EMBL" id="EED87719.1"/>
    </source>
</evidence>
<dbReference type="NCBIfam" id="TIGR01571">
    <property type="entry name" value="A_thal_Cys_rich"/>
    <property type="match status" value="1"/>
</dbReference>
<feature type="transmembrane region" description="Helical" evidence="2">
    <location>
        <begin position="308"/>
        <end position="325"/>
    </location>
</feature>
<gene>
    <name evidence="3" type="ORF">THAPSDRAFT_11926</name>
</gene>
<dbReference type="InterPro" id="IPR006461">
    <property type="entry name" value="PLAC_motif_containing"/>
</dbReference>
<reference evidence="3 4" key="1">
    <citation type="journal article" date="2004" name="Science">
        <title>The genome of the diatom Thalassiosira pseudonana: ecology, evolution, and metabolism.</title>
        <authorList>
            <person name="Armbrust E.V."/>
            <person name="Berges J.A."/>
            <person name="Bowler C."/>
            <person name="Green B.R."/>
            <person name="Martinez D."/>
            <person name="Putnam N.H."/>
            <person name="Zhou S."/>
            <person name="Allen A.E."/>
            <person name="Apt K.E."/>
            <person name="Bechner M."/>
            <person name="Brzezinski M.A."/>
            <person name="Chaal B.K."/>
            <person name="Chiovitti A."/>
            <person name="Davis A.K."/>
            <person name="Demarest M.S."/>
            <person name="Detter J.C."/>
            <person name="Glavina T."/>
            <person name="Goodstein D."/>
            <person name="Hadi M.Z."/>
            <person name="Hellsten U."/>
            <person name="Hildebrand M."/>
            <person name="Jenkins B.D."/>
            <person name="Jurka J."/>
            <person name="Kapitonov V.V."/>
            <person name="Kroger N."/>
            <person name="Lau W.W."/>
            <person name="Lane T.W."/>
            <person name="Larimer F.W."/>
            <person name="Lippmeier J.C."/>
            <person name="Lucas S."/>
            <person name="Medina M."/>
            <person name="Montsant A."/>
            <person name="Obornik M."/>
            <person name="Parker M.S."/>
            <person name="Palenik B."/>
            <person name="Pazour G.J."/>
            <person name="Richardson P.M."/>
            <person name="Rynearson T.A."/>
            <person name="Saito M.A."/>
            <person name="Schwartz D.C."/>
            <person name="Thamatrakoln K."/>
            <person name="Valentin K."/>
            <person name="Vardi A."/>
            <person name="Wilkerson F.P."/>
            <person name="Rokhsar D.S."/>
        </authorList>
    </citation>
    <scope>NUCLEOTIDE SEQUENCE [LARGE SCALE GENOMIC DNA]</scope>
    <source>
        <strain evidence="3 4">CCMP1335</strain>
    </source>
</reference>
<dbReference type="RefSeq" id="XP_002294939.1">
    <property type="nucleotide sequence ID" value="XM_002294903.1"/>
</dbReference>
<feature type="transmembrane region" description="Helical" evidence="2">
    <location>
        <begin position="284"/>
        <end position="302"/>
    </location>
</feature>
<dbReference type="Pfam" id="PF04749">
    <property type="entry name" value="PLAC8"/>
    <property type="match status" value="1"/>
</dbReference>
<accession>B8CFZ0</accession>
<dbReference type="InParanoid" id="B8CFZ0"/>
<evidence type="ECO:0008006" key="5">
    <source>
        <dbReference type="Google" id="ProtNLM"/>
    </source>
</evidence>
<evidence type="ECO:0000256" key="1">
    <source>
        <dbReference type="SAM" id="MobiDB-lite"/>
    </source>
</evidence>
<keyword evidence="2" id="KW-0472">Membrane</keyword>
<dbReference type="PaxDb" id="35128-Thaps11926"/>
<keyword evidence="2" id="KW-1133">Transmembrane helix</keyword>